<comment type="caution">
    <text evidence="2">The sequence shown here is derived from an EMBL/GenBank/DDBJ whole genome shotgun (WGS) entry which is preliminary data.</text>
</comment>
<dbReference type="InterPro" id="IPR029228">
    <property type="entry name" value="Alkyl_sulf_dimr"/>
</dbReference>
<evidence type="ECO:0000313" key="2">
    <source>
        <dbReference type="EMBL" id="CAH0993057.1"/>
    </source>
</evidence>
<dbReference type="InterPro" id="IPR038536">
    <property type="entry name" value="Alkyl/aryl-sulf_dimr_sf"/>
</dbReference>
<dbReference type="EMBL" id="CAKLPX010000004">
    <property type="protein sequence ID" value="CAH0993057.1"/>
    <property type="molecule type" value="Genomic_DNA"/>
</dbReference>
<organism evidence="2 3">
    <name type="scientific">Sinobacterium norvegicum</name>
    <dbReference type="NCBI Taxonomy" id="1641715"/>
    <lineage>
        <taxon>Bacteria</taxon>
        <taxon>Pseudomonadati</taxon>
        <taxon>Pseudomonadota</taxon>
        <taxon>Gammaproteobacteria</taxon>
        <taxon>Cellvibrionales</taxon>
        <taxon>Spongiibacteraceae</taxon>
        <taxon>Sinobacterium</taxon>
    </lineage>
</organism>
<dbReference type="RefSeq" id="WP_237445739.1">
    <property type="nucleotide sequence ID" value="NZ_CAKLPX010000004.1"/>
</dbReference>
<name>A0ABM9AIN3_9GAMM</name>
<dbReference type="Pfam" id="PF00753">
    <property type="entry name" value="Lactamase_B"/>
    <property type="match status" value="1"/>
</dbReference>
<gene>
    <name evidence="2" type="ORF">SIN8267_03196</name>
</gene>
<keyword evidence="3" id="KW-1185">Reference proteome</keyword>
<feature type="domain" description="Metallo-beta-lactamase" evidence="1">
    <location>
        <begin position="89"/>
        <end position="296"/>
    </location>
</feature>
<dbReference type="PANTHER" id="PTHR43223">
    <property type="entry name" value="ALKYL/ARYL-SULFATASE"/>
    <property type="match status" value="1"/>
</dbReference>
<evidence type="ECO:0000259" key="1">
    <source>
        <dbReference type="SMART" id="SM00849"/>
    </source>
</evidence>
<evidence type="ECO:0000313" key="3">
    <source>
        <dbReference type="Proteomes" id="UP000838100"/>
    </source>
</evidence>
<accession>A0ABM9AIN3</accession>
<dbReference type="SUPFAM" id="SSF56281">
    <property type="entry name" value="Metallo-hydrolase/oxidoreductase"/>
    <property type="match status" value="1"/>
</dbReference>
<dbReference type="PANTHER" id="PTHR43223:SF2">
    <property type="entry name" value="METALLO-BETA-LACTAMASE DOMAIN-CONTAINING PROTEIN"/>
    <property type="match status" value="1"/>
</dbReference>
<dbReference type="InterPro" id="IPR036866">
    <property type="entry name" value="RibonucZ/Hydroxyglut_hydro"/>
</dbReference>
<dbReference type="Pfam" id="PF14863">
    <property type="entry name" value="Alkyl_sulf_dimr"/>
    <property type="match status" value="1"/>
</dbReference>
<sequence length="476" mass="52866">MSSFPVKMIATITASVAVGIGVGLLFGNETTQRVIEERKAEIVGGLADSYMASNTEANEEGGVKTVSGLHHIEIEVDTFGNNIYRAKGVANSFLVATSEGNVIFDAGLATQGAKQKRLLQEAAPGELKYIVLSHSHQDHIGATNFWRNEYPDAKIITHRNFIEGQRYLKDLENYFWGRNRLLYTFMPEHPPEAGSIFAFGDIVPDITIADGDEYRFTLGDTEFLVLPTPGAEGEDNIVMWVENEQALFTGDVFGPLFPMVPNLFTLRGEKFRDPIKYINSLDTMIALKPELILPSHFDPIVGEEQLQQDLYAMREVTRYIHDETVAGMNAGKSLWQLMEEIQLPEELGLTQGHGKVSWNVRSIWENYSTWFHFESTTELYPVPTREVYVDVAELAGGSDKLLARAGQKLAQQEPVKALHLVEMAEGGSGSTAESEAVRLAALQQLLENAYKTGSNFSETGWLKSRIAITEAKLAQQ</sequence>
<dbReference type="InterPro" id="IPR052195">
    <property type="entry name" value="Bact_Alkyl/Aryl-Sulfatase"/>
</dbReference>
<dbReference type="Gene3D" id="3.60.15.30">
    <property type="entry name" value="Metallo-beta-lactamase domain"/>
    <property type="match status" value="1"/>
</dbReference>
<protein>
    <recommendedName>
        <fullName evidence="1">Metallo-beta-lactamase domain-containing protein</fullName>
    </recommendedName>
</protein>
<dbReference type="Proteomes" id="UP000838100">
    <property type="component" value="Unassembled WGS sequence"/>
</dbReference>
<proteinExistence type="predicted"/>
<dbReference type="InterPro" id="IPR001279">
    <property type="entry name" value="Metallo-B-lactamas"/>
</dbReference>
<dbReference type="SMART" id="SM00849">
    <property type="entry name" value="Lactamase_B"/>
    <property type="match status" value="1"/>
</dbReference>
<reference evidence="2" key="1">
    <citation type="submission" date="2021-12" db="EMBL/GenBank/DDBJ databases">
        <authorList>
            <person name="Rodrigo-Torres L."/>
            <person name="Arahal R. D."/>
            <person name="Lucena T."/>
        </authorList>
    </citation>
    <scope>NUCLEOTIDE SEQUENCE</scope>
    <source>
        <strain evidence="2">CECT 8267</strain>
    </source>
</reference>
<dbReference type="Gene3D" id="1.25.40.880">
    <property type="entry name" value="Alkyl sulfatase, dimerisation domain"/>
    <property type="match status" value="1"/>
</dbReference>